<comment type="caution">
    <text evidence="2">The sequence shown here is derived from an EMBL/GenBank/DDBJ whole genome shotgun (WGS) entry which is preliminary data.</text>
</comment>
<organism evidence="2 3">
    <name type="scientific">[Phormidium ambiguum] IAM M-71</name>
    <dbReference type="NCBI Taxonomy" id="454136"/>
    <lineage>
        <taxon>Bacteria</taxon>
        <taxon>Bacillati</taxon>
        <taxon>Cyanobacteriota</taxon>
        <taxon>Cyanophyceae</taxon>
        <taxon>Oscillatoriophycideae</taxon>
        <taxon>Aerosakkonematales</taxon>
        <taxon>Aerosakkonemataceae</taxon>
        <taxon>Floridanema</taxon>
    </lineage>
</organism>
<name>A0A1U7ISL8_9CYAN</name>
<dbReference type="STRING" id="454136.NIES2119_01965"/>
<gene>
    <name evidence="2" type="ORF">NIES2119_01965</name>
</gene>
<proteinExistence type="predicted"/>
<evidence type="ECO:0000256" key="1">
    <source>
        <dbReference type="SAM" id="Coils"/>
    </source>
</evidence>
<evidence type="ECO:0000313" key="2">
    <source>
        <dbReference type="EMBL" id="OKH40413.1"/>
    </source>
</evidence>
<evidence type="ECO:0000313" key="3">
    <source>
        <dbReference type="Proteomes" id="UP000185860"/>
    </source>
</evidence>
<dbReference type="Proteomes" id="UP000185860">
    <property type="component" value="Unassembled WGS sequence"/>
</dbReference>
<dbReference type="EMBL" id="MRCE01000002">
    <property type="protein sequence ID" value="OKH40413.1"/>
    <property type="molecule type" value="Genomic_DNA"/>
</dbReference>
<dbReference type="RefSeq" id="WP_073591793.1">
    <property type="nucleotide sequence ID" value="NZ_MRCE01000002.1"/>
</dbReference>
<keyword evidence="1" id="KW-0175">Coiled coil</keyword>
<sequence length="217" mass="24543">MGGLFGKLVRQVKNLFSSEKVDNLNHALAQVQQQLSNLQQDLESLTRNVPKQIEQSLQKQLSDINSSKINSLEKDIVQIQQQITHLQQQLEYLSANIPNQTEEILHKYLTNSNSVTLSSPQIQLNKKIFAPTEEIQVSFLALSTYASNAWIGIIRSDIPHGSESVNDQHDLTFQHLNGRTSGYLVFKAPTQKGSYDFRMHDTDSNGQEVCFVSFEVQ</sequence>
<dbReference type="Gene3D" id="1.10.287.1490">
    <property type="match status" value="1"/>
</dbReference>
<dbReference type="OrthoDB" id="9783818at2"/>
<feature type="coiled-coil region" evidence="1">
    <location>
        <begin position="21"/>
        <end position="96"/>
    </location>
</feature>
<accession>A0A1U7ISL8</accession>
<reference evidence="2 3" key="1">
    <citation type="submission" date="2016-11" db="EMBL/GenBank/DDBJ databases">
        <title>Draft Genome Sequences of Nine Cyanobacterial Strains from Diverse Habitats.</title>
        <authorList>
            <person name="Zhu T."/>
            <person name="Hou S."/>
            <person name="Lu X."/>
            <person name="Hess W.R."/>
        </authorList>
    </citation>
    <scope>NUCLEOTIDE SEQUENCE [LARGE SCALE GENOMIC DNA]</scope>
    <source>
        <strain evidence="2 3">IAM M-71</strain>
    </source>
</reference>
<dbReference type="AlphaFoldDB" id="A0A1U7ISL8"/>
<protein>
    <submittedName>
        <fullName evidence="2">Uncharacterized protein</fullName>
    </submittedName>
</protein>